<dbReference type="Pfam" id="PF13692">
    <property type="entry name" value="Glyco_trans_1_4"/>
    <property type="match status" value="1"/>
</dbReference>
<dbReference type="OrthoDB" id="1522162at2"/>
<dbReference type="GO" id="GO:0009103">
    <property type="term" value="P:lipopolysaccharide biosynthetic process"/>
    <property type="evidence" value="ECO:0007669"/>
    <property type="project" value="TreeGrafter"/>
</dbReference>
<evidence type="ECO:0000313" key="3">
    <source>
        <dbReference type="Proteomes" id="UP000317169"/>
    </source>
</evidence>
<reference evidence="2 3" key="1">
    <citation type="submission" date="2019-06" db="EMBL/GenBank/DDBJ databases">
        <title>Flavibacter putida gen. nov., sp. nov., a novel marine bacterium of the family Flavobacteriaceae isolated from coastal seawater.</title>
        <authorList>
            <person name="Feng X."/>
        </authorList>
    </citation>
    <scope>NUCLEOTIDE SEQUENCE [LARGE SCALE GENOMIC DNA]</scope>
    <source>
        <strain evidence="2 3">PLHSN227</strain>
    </source>
</reference>
<dbReference type="AlphaFoldDB" id="A0A507Z7W8"/>
<dbReference type="Gene3D" id="3.40.50.2000">
    <property type="entry name" value="Glycogen Phosphorylase B"/>
    <property type="match status" value="2"/>
</dbReference>
<dbReference type="SUPFAM" id="SSF53756">
    <property type="entry name" value="UDP-Glycosyltransferase/glycogen phosphorylase"/>
    <property type="match status" value="1"/>
</dbReference>
<dbReference type="CDD" id="cd03801">
    <property type="entry name" value="GT4_PimA-like"/>
    <property type="match status" value="1"/>
</dbReference>
<dbReference type="PANTHER" id="PTHR46401">
    <property type="entry name" value="GLYCOSYLTRANSFERASE WBBK-RELATED"/>
    <property type="match status" value="1"/>
</dbReference>
<organism evidence="2 3">
    <name type="scientific">Haloflavibacter putidus</name>
    <dbReference type="NCBI Taxonomy" id="2576776"/>
    <lineage>
        <taxon>Bacteria</taxon>
        <taxon>Pseudomonadati</taxon>
        <taxon>Bacteroidota</taxon>
        <taxon>Flavobacteriia</taxon>
        <taxon>Flavobacteriales</taxon>
        <taxon>Flavobacteriaceae</taxon>
        <taxon>Haloflavibacter</taxon>
    </lineage>
</organism>
<proteinExistence type="predicted"/>
<dbReference type="Proteomes" id="UP000317169">
    <property type="component" value="Unassembled WGS sequence"/>
</dbReference>
<sequence length="347" mass="39687">MNTIFIHHRSAHHAKNSGYSRLLDYFPNAKKIYGLESMSYKLAKTISRLSSKKAGLYDSSSVMKEYELYKSLQSAKKENVTIHYLNAERDIRYITKLYAGKKNFNFVGTFHRPPAILAQRIKNLNYLKQLDAAVTVGKNQVAFLQEWLNIEQVEYIPHGVDVNFFRPLEDSSSRSFKKMLFVGKHLRDFDILNKTIKALLPNKKDLYLDVVVGKSYTKFIEKHERVTFYSNLNDLELKRKYQEADLLLLPLKDATACNSILEALACGKPIITSNVGGIPEYLNKTDNILCPPNDADAFVANSLELLYNDSKLSQLAIQSREKSLDYAWDKVALQIESFHNKTISING</sequence>
<dbReference type="GO" id="GO:0016757">
    <property type="term" value="F:glycosyltransferase activity"/>
    <property type="evidence" value="ECO:0007669"/>
    <property type="project" value="TreeGrafter"/>
</dbReference>
<evidence type="ECO:0000256" key="1">
    <source>
        <dbReference type="ARBA" id="ARBA00022679"/>
    </source>
</evidence>
<dbReference type="EMBL" id="VIAR01000016">
    <property type="protein sequence ID" value="TQD33816.1"/>
    <property type="molecule type" value="Genomic_DNA"/>
</dbReference>
<keyword evidence="1 2" id="KW-0808">Transferase</keyword>
<accession>A0A507Z7W8</accession>
<dbReference type="PANTHER" id="PTHR46401:SF2">
    <property type="entry name" value="GLYCOSYLTRANSFERASE WBBK-RELATED"/>
    <property type="match status" value="1"/>
</dbReference>
<name>A0A507Z7W8_9FLAO</name>
<keyword evidence="3" id="KW-1185">Reference proteome</keyword>
<evidence type="ECO:0000313" key="2">
    <source>
        <dbReference type="EMBL" id="TQD33816.1"/>
    </source>
</evidence>
<protein>
    <submittedName>
        <fullName evidence="2">Glycosyltransferase family 4 protein</fullName>
    </submittedName>
</protein>
<dbReference type="RefSeq" id="WP_141422696.1">
    <property type="nucleotide sequence ID" value="NZ_VIAR01000016.1"/>
</dbReference>
<gene>
    <name evidence="2" type="ORF">FKR84_12720</name>
</gene>
<comment type="caution">
    <text evidence="2">The sequence shown here is derived from an EMBL/GenBank/DDBJ whole genome shotgun (WGS) entry which is preliminary data.</text>
</comment>